<evidence type="ECO:0008006" key="2">
    <source>
        <dbReference type="Google" id="ProtNLM"/>
    </source>
</evidence>
<feature type="non-terminal residue" evidence="1">
    <location>
        <position position="1"/>
    </location>
</feature>
<proteinExistence type="predicted"/>
<sequence length="271" mass="29610">FTKLDPKTELAGQLTGQASYSRQIQQESFTLSSQILNLQLRPRDRPAFTEPKISLQVEGSTNRAAKTLELSRLDVSSDFLQVNAQVTTGLSSPASPAKITLQVHSDLQRLSRVMQPWFTNWPELTGSGSANMTLTGTPGSTDWIASLSGPAALHIDRQELAGVSLGPADIDMHVEQGLLIIPLSTIPANQGKINFQAQVSLTSAKPFLVISQPINLCEDVQINPQMSNALLKFVNPVFANNHQVSGTVYFICNRLLIDDLSKWKQTTKMKG</sequence>
<name>X1IM21_9ZZZZ</name>
<gene>
    <name evidence="1" type="ORF">S03H2_43034</name>
</gene>
<accession>X1IM21</accession>
<dbReference type="EMBL" id="BARU01026817">
    <property type="protein sequence ID" value="GAH67164.1"/>
    <property type="molecule type" value="Genomic_DNA"/>
</dbReference>
<reference evidence="1" key="1">
    <citation type="journal article" date="2014" name="Front. Microbiol.">
        <title>High frequency of phylogenetically diverse reductive dehalogenase-homologous genes in deep subseafloor sedimentary metagenomes.</title>
        <authorList>
            <person name="Kawai M."/>
            <person name="Futagami T."/>
            <person name="Toyoda A."/>
            <person name="Takaki Y."/>
            <person name="Nishi S."/>
            <person name="Hori S."/>
            <person name="Arai W."/>
            <person name="Tsubouchi T."/>
            <person name="Morono Y."/>
            <person name="Uchiyama I."/>
            <person name="Ito T."/>
            <person name="Fujiyama A."/>
            <person name="Inagaki F."/>
            <person name="Takami H."/>
        </authorList>
    </citation>
    <scope>NUCLEOTIDE SEQUENCE</scope>
    <source>
        <strain evidence="1">Expedition CK06-06</strain>
    </source>
</reference>
<comment type="caution">
    <text evidence="1">The sequence shown here is derived from an EMBL/GenBank/DDBJ whole genome shotgun (WGS) entry which is preliminary data.</text>
</comment>
<feature type="non-terminal residue" evidence="1">
    <location>
        <position position="271"/>
    </location>
</feature>
<dbReference type="AlphaFoldDB" id="X1IM21"/>
<evidence type="ECO:0000313" key="1">
    <source>
        <dbReference type="EMBL" id="GAH67164.1"/>
    </source>
</evidence>
<protein>
    <recommendedName>
        <fullName evidence="2">Dicarboxylate transport domain-containing protein</fullName>
    </recommendedName>
</protein>
<organism evidence="1">
    <name type="scientific">marine sediment metagenome</name>
    <dbReference type="NCBI Taxonomy" id="412755"/>
    <lineage>
        <taxon>unclassified sequences</taxon>
        <taxon>metagenomes</taxon>
        <taxon>ecological metagenomes</taxon>
    </lineage>
</organism>